<name>A0A559MAR7_9HELO</name>
<dbReference type="SUPFAM" id="SSF51735">
    <property type="entry name" value="NAD(P)-binding Rossmann-fold domains"/>
    <property type="match status" value="1"/>
</dbReference>
<proteinExistence type="predicted"/>
<dbReference type="PANTHER" id="PTHR43157:SF31">
    <property type="entry name" value="PHOSPHATIDYLINOSITOL-GLYCAN BIOSYNTHESIS CLASS F PROTEIN"/>
    <property type="match status" value="1"/>
</dbReference>
<dbReference type="Pfam" id="PF00106">
    <property type="entry name" value="adh_short"/>
    <property type="match status" value="1"/>
</dbReference>
<evidence type="ECO:0000313" key="2">
    <source>
        <dbReference type="EMBL" id="TVY90037.1"/>
    </source>
</evidence>
<dbReference type="InterPro" id="IPR036291">
    <property type="entry name" value="NAD(P)-bd_dom_sf"/>
</dbReference>
<organism evidence="2 3">
    <name type="scientific">Lachnellula willkommii</name>
    <dbReference type="NCBI Taxonomy" id="215461"/>
    <lineage>
        <taxon>Eukaryota</taxon>
        <taxon>Fungi</taxon>
        <taxon>Dikarya</taxon>
        <taxon>Ascomycota</taxon>
        <taxon>Pezizomycotina</taxon>
        <taxon>Leotiomycetes</taxon>
        <taxon>Helotiales</taxon>
        <taxon>Lachnaceae</taxon>
        <taxon>Lachnellula</taxon>
    </lineage>
</organism>
<gene>
    <name evidence="2" type="primary">sol3_0</name>
    <name evidence="2" type="ORF">LAWI1_G005744</name>
</gene>
<dbReference type="Gene3D" id="3.40.50.720">
    <property type="entry name" value="NAD(P)-binding Rossmann-like Domain"/>
    <property type="match status" value="1"/>
</dbReference>
<dbReference type="GO" id="GO:0016491">
    <property type="term" value="F:oxidoreductase activity"/>
    <property type="evidence" value="ECO:0007669"/>
    <property type="project" value="UniProtKB-KW"/>
</dbReference>
<dbReference type="Proteomes" id="UP000315522">
    <property type="component" value="Unassembled WGS sequence"/>
</dbReference>
<keyword evidence="3" id="KW-1185">Reference proteome</keyword>
<dbReference type="InterPro" id="IPR002347">
    <property type="entry name" value="SDR_fam"/>
</dbReference>
<dbReference type="PANTHER" id="PTHR43157">
    <property type="entry name" value="PHOSPHATIDYLINOSITOL-GLYCAN BIOSYNTHESIS CLASS F PROTEIN-RELATED"/>
    <property type="match status" value="1"/>
</dbReference>
<evidence type="ECO:0000313" key="3">
    <source>
        <dbReference type="Proteomes" id="UP000315522"/>
    </source>
</evidence>
<evidence type="ECO:0000256" key="1">
    <source>
        <dbReference type="ARBA" id="ARBA00023002"/>
    </source>
</evidence>
<dbReference type="EMBL" id="QGML01001005">
    <property type="protein sequence ID" value="TVY90037.1"/>
    <property type="molecule type" value="Genomic_DNA"/>
</dbReference>
<sequence>MAPKFDITPEKQASIPGYFYRQLTCTLAEVRDVNLADQTAIVTGSNTGIGFEVARQLLDLGLSKLILAVRNEEKGKAAVARLLTGRTLKEGTIEVWNLDMDIYDSIVAFAERTKSLQRLDIIVLNVGIAPAKRVFNENTGHDELIQINYLSNALLAILLLPVVKATRANQPKPSRITFTSSEVSTWTSFKEKKSIPLLAELDKPNNVDMLDRMFVSKLLGQFFLHELAKRVPASVAVINAASPSAVHDSEFNREHDKTFSGAIAKRVMRRIAVTGAVGARVITDAAVNHGDETHGQFFSFQKMVPMAPIIYTSEGEKISAQLWKETMTEFAFVKPEDILKEVSN</sequence>
<dbReference type="PRINTS" id="PR00081">
    <property type="entry name" value="GDHRDH"/>
</dbReference>
<keyword evidence="1" id="KW-0560">Oxidoreductase</keyword>
<accession>A0A559MAR7</accession>
<dbReference type="AlphaFoldDB" id="A0A559MAR7"/>
<protein>
    <submittedName>
        <fullName evidence="2">Short chain dehydrogenase</fullName>
    </submittedName>
</protein>
<comment type="caution">
    <text evidence="2">The sequence shown here is derived from an EMBL/GenBank/DDBJ whole genome shotgun (WGS) entry which is preliminary data.</text>
</comment>
<reference evidence="2 3" key="1">
    <citation type="submission" date="2018-05" db="EMBL/GenBank/DDBJ databases">
        <title>Genome sequencing and assembly of the regulated plant pathogen Lachnellula willkommii and related sister species for the development of diagnostic species identification markers.</title>
        <authorList>
            <person name="Giroux E."/>
            <person name="Bilodeau G."/>
        </authorList>
    </citation>
    <scope>NUCLEOTIDE SEQUENCE [LARGE SCALE GENOMIC DNA]</scope>
    <source>
        <strain evidence="2 3">CBS 172.35</strain>
    </source>
</reference>